<dbReference type="RefSeq" id="WP_217943197.1">
    <property type="nucleotide sequence ID" value="NZ_JAHTGR010000008.1"/>
</dbReference>
<reference evidence="2" key="2">
    <citation type="submission" date="2022-03" db="EMBL/GenBank/DDBJ databases">
        <title>Genome Encyclopedia of Bacteria and Archaea VI: Functional Genomics of Type Strains.</title>
        <authorList>
            <person name="Whitman W."/>
        </authorList>
    </citation>
    <scope>NUCLEOTIDE SEQUENCE</scope>
    <source>
        <strain evidence="2">HSC-15S17</strain>
    </source>
</reference>
<name>A0AA41L5N4_9BURK</name>
<protein>
    <recommendedName>
        <fullName evidence="5">Lipoprotein</fullName>
    </recommendedName>
</protein>
<evidence type="ECO:0000313" key="4">
    <source>
        <dbReference type="Proteomes" id="UP001162889"/>
    </source>
</evidence>
<dbReference type="PROSITE" id="PS51257">
    <property type="entry name" value="PROKAR_LIPOPROTEIN"/>
    <property type="match status" value="1"/>
</dbReference>
<evidence type="ECO:0000313" key="2">
    <source>
        <dbReference type="EMBL" id="MCP2010616.1"/>
    </source>
</evidence>
<reference evidence="1" key="1">
    <citation type="submission" date="2021-07" db="EMBL/GenBank/DDBJ databases">
        <title>Characterization of violacein-producing bacteria and related species.</title>
        <authorList>
            <person name="Wilson H.S."/>
            <person name="De Leon M.E."/>
        </authorList>
    </citation>
    <scope>NUCLEOTIDE SEQUENCE</scope>
    <source>
        <strain evidence="1">HSC-15S17</strain>
    </source>
</reference>
<evidence type="ECO:0000313" key="3">
    <source>
        <dbReference type="Proteomes" id="UP001155901"/>
    </source>
</evidence>
<comment type="caution">
    <text evidence="1">The sequence shown here is derived from an EMBL/GenBank/DDBJ whole genome shotgun (WGS) entry which is preliminary data.</text>
</comment>
<dbReference type="AlphaFoldDB" id="A0AA41L5N4"/>
<dbReference type="EMBL" id="JALJZU010000009">
    <property type="protein sequence ID" value="MCP2010616.1"/>
    <property type="molecule type" value="Genomic_DNA"/>
</dbReference>
<dbReference type="Proteomes" id="UP001155901">
    <property type="component" value="Unassembled WGS sequence"/>
</dbReference>
<dbReference type="Proteomes" id="UP001162889">
    <property type="component" value="Unassembled WGS sequence"/>
</dbReference>
<sequence length="83" mass="9172">MLRKLLLITPFVVFVGCAEVQGAYNGYQDSQEMKYVNQAKTACGRYGFTPGTDTFADCVDKNVNAEKDRDALKAAAFHSESKK</sequence>
<proteinExistence type="predicted"/>
<dbReference type="EMBL" id="JAHTGR010000008">
    <property type="protein sequence ID" value="MBV6322422.1"/>
    <property type="molecule type" value="Genomic_DNA"/>
</dbReference>
<gene>
    <name evidence="1" type="ORF">KVP70_15845</name>
    <name evidence="2" type="ORF">L1274_004358</name>
</gene>
<evidence type="ECO:0008006" key="5">
    <source>
        <dbReference type="Google" id="ProtNLM"/>
    </source>
</evidence>
<keyword evidence="4" id="KW-1185">Reference proteome</keyword>
<evidence type="ECO:0000313" key="1">
    <source>
        <dbReference type="EMBL" id="MBV6322422.1"/>
    </source>
</evidence>
<organism evidence="1 3">
    <name type="scientific">Duganella violaceipulchra</name>
    <dbReference type="NCBI Taxonomy" id="2849652"/>
    <lineage>
        <taxon>Bacteria</taxon>
        <taxon>Pseudomonadati</taxon>
        <taxon>Pseudomonadota</taxon>
        <taxon>Betaproteobacteria</taxon>
        <taxon>Burkholderiales</taxon>
        <taxon>Oxalobacteraceae</taxon>
        <taxon>Telluria group</taxon>
        <taxon>Duganella</taxon>
    </lineage>
</organism>
<accession>A0AA41L5N4</accession>